<dbReference type="PANTHER" id="PTHR48109">
    <property type="entry name" value="DIHYDROOROTATE DEHYDROGENASE (QUINONE), MITOCHONDRIAL-RELATED"/>
    <property type="match status" value="1"/>
</dbReference>
<keyword evidence="9" id="KW-0560">Oxidoreductase</keyword>
<dbReference type="InterPro" id="IPR005719">
    <property type="entry name" value="Dihydroorotate_DH_2"/>
</dbReference>
<evidence type="ECO:0000256" key="4">
    <source>
        <dbReference type="ARBA" id="ARBA00005359"/>
    </source>
</evidence>
<dbReference type="PANTHER" id="PTHR48109:SF4">
    <property type="entry name" value="DIHYDROOROTATE DEHYDROGENASE (QUINONE), MITOCHONDRIAL"/>
    <property type="match status" value="1"/>
</dbReference>
<dbReference type="GO" id="GO:0009220">
    <property type="term" value="P:pyrimidine ribonucleotide biosynthetic process"/>
    <property type="evidence" value="ECO:0007669"/>
    <property type="project" value="TreeGrafter"/>
</dbReference>
<evidence type="ECO:0000313" key="14">
    <source>
        <dbReference type="Proteomes" id="UP001190700"/>
    </source>
</evidence>
<dbReference type="SUPFAM" id="SSF51395">
    <property type="entry name" value="FMN-linked oxidoreductases"/>
    <property type="match status" value="1"/>
</dbReference>
<evidence type="ECO:0000256" key="11">
    <source>
        <dbReference type="ARBA" id="ARBA00048639"/>
    </source>
</evidence>
<sequence>MVRALHQCFENGRHCSSSPGVPNGGGYALATKAALVVAVGGGLGYAFADTPVVNQLTFDAFTQLTPLLRLLDAETAHRVGVQAAAYGLVPREYRPDPASLHVTVLGRDFRNPFGLAAGFDKDGEAVHGMLGMGFGFVEIGSVTPQPQPGNPQPRVFRLPELHAIINRYGFNNEGADAAASRLEAYTSAPFPDGILGVNLGKNKETEDAAADYVHGIGKLAQYADYVVVNVSSPNTPGLRSLQGQRQLRNLIQRVRKARDEQDWTASAHGTWRLGTERARRRLEKATLVIVRMVLKEQGATLVIFRK</sequence>
<evidence type="ECO:0000256" key="6">
    <source>
        <dbReference type="ARBA" id="ARBA00017599"/>
    </source>
</evidence>
<dbReference type="EC" id="1.3.5.2" evidence="5"/>
<evidence type="ECO:0000259" key="12">
    <source>
        <dbReference type="Pfam" id="PF01180"/>
    </source>
</evidence>
<accession>A0AAE0FE75</accession>
<dbReference type="EMBL" id="LGRX02019743">
    <property type="protein sequence ID" value="KAK3258187.1"/>
    <property type="molecule type" value="Genomic_DNA"/>
</dbReference>
<organism evidence="13 14">
    <name type="scientific">Cymbomonas tetramitiformis</name>
    <dbReference type="NCBI Taxonomy" id="36881"/>
    <lineage>
        <taxon>Eukaryota</taxon>
        <taxon>Viridiplantae</taxon>
        <taxon>Chlorophyta</taxon>
        <taxon>Pyramimonadophyceae</taxon>
        <taxon>Pyramimonadales</taxon>
        <taxon>Pyramimonadaceae</taxon>
        <taxon>Cymbomonas</taxon>
    </lineage>
</organism>
<dbReference type="InterPro" id="IPR005720">
    <property type="entry name" value="Dihydroorotate_DH_cat"/>
</dbReference>
<evidence type="ECO:0000256" key="7">
    <source>
        <dbReference type="ARBA" id="ARBA00022630"/>
    </source>
</evidence>
<evidence type="ECO:0000256" key="8">
    <source>
        <dbReference type="ARBA" id="ARBA00022643"/>
    </source>
</evidence>
<dbReference type="InterPro" id="IPR050074">
    <property type="entry name" value="DHO_dehydrogenase"/>
</dbReference>
<evidence type="ECO:0000256" key="2">
    <source>
        <dbReference type="ARBA" id="ARBA00004370"/>
    </source>
</evidence>
<dbReference type="CDD" id="cd04738">
    <property type="entry name" value="DHOD_2_like"/>
    <property type="match status" value="1"/>
</dbReference>
<comment type="pathway">
    <text evidence="3">Pyrimidine metabolism; UMP biosynthesis via de novo pathway; orotate from (S)-dihydroorotate (quinone route): step 1/1.</text>
</comment>
<proteinExistence type="inferred from homology"/>
<dbReference type="NCBIfam" id="TIGR01036">
    <property type="entry name" value="pyrD_sub2"/>
    <property type="match status" value="1"/>
</dbReference>
<evidence type="ECO:0000256" key="5">
    <source>
        <dbReference type="ARBA" id="ARBA00012791"/>
    </source>
</evidence>
<reference evidence="13 14" key="1">
    <citation type="journal article" date="2015" name="Genome Biol. Evol.">
        <title>Comparative Genomics of a Bacterivorous Green Alga Reveals Evolutionary Causalities and Consequences of Phago-Mixotrophic Mode of Nutrition.</title>
        <authorList>
            <person name="Burns J.A."/>
            <person name="Paasch A."/>
            <person name="Narechania A."/>
            <person name="Kim E."/>
        </authorList>
    </citation>
    <scope>NUCLEOTIDE SEQUENCE [LARGE SCALE GENOMIC DNA]</scope>
    <source>
        <strain evidence="13 14">PLY_AMNH</strain>
    </source>
</reference>
<dbReference type="InterPro" id="IPR001295">
    <property type="entry name" value="Dihydroorotate_DH_CS"/>
</dbReference>
<keyword evidence="14" id="KW-1185">Reference proteome</keyword>
<dbReference type="Gene3D" id="3.20.20.70">
    <property type="entry name" value="Aldolase class I"/>
    <property type="match status" value="1"/>
</dbReference>
<evidence type="ECO:0000256" key="9">
    <source>
        <dbReference type="ARBA" id="ARBA00023002"/>
    </source>
</evidence>
<comment type="caution">
    <text evidence="13">The sequence shown here is derived from an EMBL/GenBank/DDBJ whole genome shotgun (WGS) entry which is preliminary data.</text>
</comment>
<feature type="domain" description="Dihydroorotate dehydrogenase catalytic" evidence="12">
    <location>
        <begin position="100"/>
        <end position="259"/>
    </location>
</feature>
<dbReference type="GO" id="GO:0006207">
    <property type="term" value="P:'de novo' pyrimidine nucleobase biosynthetic process"/>
    <property type="evidence" value="ECO:0007669"/>
    <property type="project" value="InterPro"/>
</dbReference>
<dbReference type="GO" id="GO:0005743">
    <property type="term" value="C:mitochondrial inner membrane"/>
    <property type="evidence" value="ECO:0007669"/>
    <property type="project" value="TreeGrafter"/>
</dbReference>
<comment type="subcellular location">
    <subcellularLocation>
        <location evidence="2">Membrane</location>
    </subcellularLocation>
</comment>
<evidence type="ECO:0000313" key="13">
    <source>
        <dbReference type="EMBL" id="KAK3258187.1"/>
    </source>
</evidence>
<comment type="catalytic activity">
    <reaction evidence="11">
        <text>(S)-dihydroorotate + a quinone = orotate + a quinol</text>
        <dbReference type="Rhea" id="RHEA:30187"/>
        <dbReference type="ChEBI" id="CHEBI:24646"/>
        <dbReference type="ChEBI" id="CHEBI:30839"/>
        <dbReference type="ChEBI" id="CHEBI:30864"/>
        <dbReference type="ChEBI" id="CHEBI:132124"/>
        <dbReference type="EC" id="1.3.5.2"/>
    </reaction>
</comment>
<dbReference type="AlphaFoldDB" id="A0AAE0FE75"/>
<dbReference type="PROSITE" id="PS00911">
    <property type="entry name" value="DHODEHASE_1"/>
    <property type="match status" value="1"/>
</dbReference>
<comment type="similarity">
    <text evidence="4">Belongs to the dihydroorotate dehydrogenase family. Type 2 subfamily.</text>
</comment>
<evidence type="ECO:0000256" key="3">
    <source>
        <dbReference type="ARBA" id="ARBA00005161"/>
    </source>
</evidence>
<gene>
    <name evidence="13" type="ORF">CYMTET_32756</name>
</gene>
<protein>
    <recommendedName>
        <fullName evidence="6">Dihydroorotate dehydrogenase (quinone), mitochondrial</fullName>
        <ecNumber evidence="5">1.3.5.2</ecNumber>
    </recommendedName>
</protein>
<dbReference type="Pfam" id="PF01180">
    <property type="entry name" value="DHO_dh"/>
    <property type="match status" value="1"/>
</dbReference>
<keyword evidence="7" id="KW-0285">Flavoprotein</keyword>
<dbReference type="GO" id="GO:0106430">
    <property type="term" value="F:dihydroorotate dehydrogenase (quinone) activity"/>
    <property type="evidence" value="ECO:0007669"/>
    <property type="project" value="UniProtKB-EC"/>
</dbReference>
<keyword evidence="8" id="KW-0288">FMN</keyword>
<dbReference type="InterPro" id="IPR013785">
    <property type="entry name" value="Aldolase_TIM"/>
</dbReference>
<keyword evidence="10" id="KW-0472">Membrane</keyword>
<evidence type="ECO:0000256" key="10">
    <source>
        <dbReference type="ARBA" id="ARBA00023136"/>
    </source>
</evidence>
<feature type="non-terminal residue" evidence="13">
    <location>
        <position position="306"/>
    </location>
</feature>
<name>A0AAE0FE75_9CHLO</name>
<comment type="cofactor">
    <cofactor evidence="1">
        <name>FMN</name>
        <dbReference type="ChEBI" id="CHEBI:58210"/>
    </cofactor>
</comment>
<evidence type="ECO:0000256" key="1">
    <source>
        <dbReference type="ARBA" id="ARBA00001917"/>
    </source>
</evidence>
<dbReference type="Proteomes" id="UP001190700">
    <property type="component" value="Unassembled WGS sequence"/>
</dbReference>